<proteinExistence type="predicted"/>
<dbReference type="AlphaFoldDB" id="A0A1S2VM65"/>
<reference evidence="2 3" key="1">
    <citation type="submission" date="2016-10" db="EMBL/GenBank/DDBJ databases">
        <title>Arsenicibacter rosenii gen. nov., sp. nov., an efficient arsenic-methylating bacterium isolated from an arsenic-contaminated paddy soil.</title>
        <authorList>
            <person name="Huang K."/>
        </authorList>
    </citation>
    <scope>NUCLEOTIDE SEQUENCE [LARGE SCALE GENOMIC DNA]</scope>
    <source>
        <strain evidence="2 3">SM-1</strain>
    </source>
</reference>
<keyword evidence="3" id="KW-1185">Reference proteome</keyword>
<dbReference type="OrthoDB" id="674388at2"/>
<evidence type="ECO:0000313" key="3">
    <source>
        <dbReference type="Proteomes" id="UP000181790"/>
    </source>
</evidence>
<protein>
    <recommendedName>
        <fullName evidence="4">DUF4843 domain-containing protein</fullName>
    </recommendedName>
</protein>
<dbReference type="Proteomes" id="UP000181790">
    <property type="component" value="Unassembled WGS sequence"/>
</dbReference>
<feature type="signal peptide" evidence="1">
    <location>
        <begin position="1"/>
        <end position="22"/>
    </location>
</feature>
<evidence type="ECO:0000256" key="1">
    <source>
        <dbReference type="SAM" id="SignalP"/>
    </source>
</evidence>
<feature type="chain" id="PRO_5010295237" description="DUF4843 domain-containing protein" evidence="1">
    <location>
        <begin position="23"/>
        <end position="166"/>
    </location>
</feature>
<dbReference type="EMBL" id="MORL01000004">
    <property type="protein sequence ID" value="OIN59315.1"/>
    <property type="molecule type" value="Genomic_DNA"/>
</dbReference>
<gene>
    <name evidence="2" type="ORF">BLX24_10040</name>
</gene>
<dbReference type="PROSITE" id="PS51257">
    <property type="entry name" value="PROKAR_LIPOPROTEIN"/>
    <property type="match status" value="1"/>
</dbReference>
<sequence>MRKALSYILGFGAMVLSLTSCFENPSWTYEGPTVAEFSNPRRGFATQPTNNVANGVRTRTVRQGIGRDSILVQLVGPQRPVATTINYNIDPTSTAVEGTHYQIVGTKGQVTIPPNSSVGYLVVRFLPGIPATAPTTQTVTLVTTLATSTDINPSENYKTFTFTVRN</sequence>
<name>A0A1S2VM65_9BACT</name>
<accession>A0A1S2VM65</accession>
<organism evidence="2 3">
    <name type="scientific">Arsenicibacter rosenii</name>
    <dbReference type="NCBI Taxonomy" id="1750698"/>
    <lineage>
        <taxon>Bacteria</taxon>
        <taxon>Pseudomonadati</taxon>
        <taxon>Bacteroidota</taxon>
        <taxon>Cytophagia</taxon>
        <taxon>Cytophagales</taxon>
        <taxon>Spirosomataceae</taxon>
        <taxon>Arsenicibacter</taxon>
    </lineage>
</organism>
<evidence type="ECO:0000313" key="2">
    <source>
        <dbReference type="EMBL" id="OIN59315.1"/>
    </source>
</evidence>
<evidence type="ECO:0008006" key="4">
    <source>
        <dbReference type="Google" id="ProtNLM"/>
    </source>
</evidence>
<comment type="caution">
    <text evidence="2">The sequence shown here is derived from an EMBL/GenBank/DDBJ whole genome shotgun (WGS) entry which is preliminary data.</text>
</comment>
<dbReference type="RefSeq" id="WP_071502997.1">
    <property type="nucleotide sequence ID" value="NZ_MORL01000004.1"/>
</dbReference>
<keyword evidence="1" id="KW-0732">Signal</keyword>